<organism evidence="1">
    <name type="scientific">Pyricularia oryzae (strain Y34)</name>
    <name type="common">Rice blast fungus</name>
    <name type="synonym">Magnaporthe oryzae</name>
    <dbReference type="NCBI Taxonomy" id="1143189"/>
    <lineage>
        <taxon>Eukaryota</taxon>
        <taxon>Fungi</taxon>
        <taxon>Dikarya</taxon>
        <taxon>Ascomycota</taxon>
        <taxon>Pezizomycotina</taxon>
        <taxon>Sordariomycetes</taxon>
        <taxon>Sordariomycetidae</taxon>
        <taxon>Magnaporthales</taxon>
        <taxon>Pyriculariaceae</taxon>
        <taxon>Pyricularia</taxon>
    </lineage>
</organism>
<protein>
    <submittedName>
        <fullName evidence="1">Uncharacterized protein</fullName>
    </submittedName>
</protein>
<dbReference type="Proteomes" id="UP000011086">
    <property type="component" value="Unassembled WGS sequence"/>
</dbReference>
<dbReference type="EMBL" id="JH792933">
    <property type="protein sequence ID" value="ELQ38454.1"/>
    <property type="molecule type" value="Genomic_DNA"/>
</dbReference>
<gene>
    <name evidence="1" type="ORF">OOU_Y34scaffold00540g59</name>
</gene>
<proteinExistence type="predicted"/>
<dbReference type="AlphaFoldDB" id="A0AA97NY07"/>
<reference evidence="1" key="1">
    <citation type="journal article" date="2012" name="PLoS Genet.">
        <title>Comparative analysis of the genomes of two field isolates of the rice blast fungus Magnaporthe oryzae.</title>
        <authorList>
            <person name="Xue M."/>
            <person name="Yang J."/>
            <person name="Li Z."/>
            <person name="Hu S."/>
            <person name="Yao N."/>
            <person name="Dean R.A."/>
            <person name="Zhao W."/>
            <person name="Shen M."/>
            <person name="Zhang H."/>
            <person name="Li C."/>
            <person name="Liu L."/>
            <person name="Cao L."/>
            <person name="Xu X."/>
            <person name="Xing Y."/>
            <person name="Hsiang T."/>
            <person name="Zhang Z."/>
            <person name="Xu J.R."/>
            <person name="Peng Y.L."/>
        </authorList>
    </citation>
    <scope>NUCLEOTIDE SEQUENCE</scope>
    <source>
        <strain evidence="1">Y34</strain>
    </source>
</reference>
<evidence type="ECO:0000313" key="1">
    <source>
        <dbReference type="EMBL" id="ELQ38454.1"/>
    </source>
</evidence>
<accession>A0AA97NY07</accession>
<name>A0AA97NY07_PYRO3</name>
<sequence length="114" mass="12573">MVSFVTRLFLPGAFCVFFFWASRTHSTASGVMGLLPADLPAVVLDTSHDGFFKKISPTRPQPRMQKGSSQLSKACHLSPRTWVTCRAAQPPAGVIFLAVLETPWVFSLELCFNL</sequence>